<gene>
    <name evidence="13" type="ORF">HGUI_00926</name>
</gene>
<organism evidence="13 14">
    <name type="scientific">Hanseniaspora guilliermondii</name>
    <dbReference type="NCBI Taxonomy" id="56406"/>
    <lineage>
        <taxon>Eukaryota</taxon>
        <taxon>Fungi</taxon>
        <taxon>Dikarya</taxon>
        <taxon>Ascomycota</taxon>
        <taxon>Saccharomycotina</taxon>
        <taxon>Saccharomycetes</taxon>
        <taxon>Saccharomycodales</taxon>
        <taxon>Saccharomycodaceae</taxon>
        <taxon>Hanseniaspora</taxon>
    </lineage>
</organism>
<reference evidence="14" key="1">
    <citation type="submission" date="2016-11" db="EMBL/GenBank/DDBJ databases">
        <authorList>
            <person name="Guldener U."/>
        </authorList>
    </citation>
    <scope>NUCLEOTIDE SEQUENCE [LARGE SCALE GENOMIC DNA]</scope>
</reference>
<feature type="domain" description="Cytidyltransferase-like" evidence="12">
    <location>
        <begin position="80"/>
        <end position="186"/>
    </location>
</feature>
<evidence type="ECO:0000256" key="11">
    <source>
        <dbReference type="ARBA" id="ARBA00031473"/>
    </source>
</evidence>
<protein>
    <recommendedName>
        <fullName evidence="10">ethanolamine-phosphate cytidylyltransferase</fullName>
        <ecNumber evidence="10">2.7.7.14</ecNumber>
    </recommendedName>
    <alternativeName>
        <fullName evidence="11">CTP:phosphoethanolamine cytidylyltransferase</fullName>
    </alternativeName>
</protein>
<comment type="similarity">
    <text evidence="2">Belongs to the cytidylyltransferase family.</text>
</comment>
<dbReference type="EMBL" id="FQNF01000011">
    <property type="protein sequence ID" value="SGZ38726.1"/>
    <property type="molecule type" value="Genomic_DNA"/>
</dbReference>
<evidence type="ECO:0000313" key="14">
    <source>
        <dbReference type="Proteomes" id="UP000183365"/>
    </source>
</evidence>
<dbReference type="UniPathway" id="UPA00558">
    <property type="reaction ID" value="UER00742"/>
</dbReference>
<evidence type="ECO:0000256" key="7">
    <source>
        <dbReference type="ARBA" id="ARBA00023209"/>
    </source>
</evidence>
<comment type="pathway">
    <text evidence="1">Lipid metabolism.</text>
</comment>
<keyword evidence="4" id="KW-0808">Transferase</keyword>
<name>A0A1L0FGK5_9ASCO</name>
<dbReference type="OrthoDB" id="40021at2759"/>
<keyword evidence="3" id="KW-0444">Lipid biosynthesis</keyword>
<dbReference type="PANTHER" id="PTHR45780">
    <property type="entry name" value="ETHANOLAMINE-PHOSPHATE CYTIDYLYLTRANSFERASE"/>
    <property type="match status" value="1"/>
</dbReference>
<keyword evidence="7" id="KW-0594">Phospholipid biosynthesis</keyword>
<keyword evidence="5" id="KW-0548">Nucleotidyltransferase</keyword>
<keyword evidence="14" id="KW-1185">Reference proteome</keyword>
<comment type="pathway">
    <text evidence="9">Phospholipid metabolism; phosphatidylethanolamine biosynthesis; phosphatidylethanolamine from ethanolamine: step 2/3.</text>
</comment>
<dbReference type="SUPFAM" id="SSF52374">
    <property type="entry name" value="Nucleotidylyl transferase"/>
    <property type="match status" value="1"/>
</dbReference>
<dbReference type="Proteomes" id="UP000183365">
    <property type="component" value="Unassembled WGS sequence"/>
</dbReference>
<dbReference type="GO" id="GO:0005737">
    <property type="term" value="C:cytoplasm"/>
    <property type="evidence" value="ECO:0007669"/>
    <property type="project" value="TreeGrafter"/>
</dbReference>
<evidence type="ECO:0000256" key="9">
    <source>
        <dbReference type="ARBA" id="ARBA00024191"/>
    </source>
</evidence>
<accession>A0A1L0FGK5</accession>
<keyword evidence="8" id="KW-1208">Phospholipid metabolism</keyword>
<dbReference type="AlphaFoldDB" id="A0A1L0FGK5"/>
<evidence type="ECO:0000259" key="12">
    <source>
        <dbReference type="Pfam" id="PF01467"/>
    </source>
</evidence>
<evidence type="ECO:0000256" key="4">
    <source>
        <dbReference type="ARBA" id="ARBA00022679"/>
    </source>
</evidence>
<evidence type="ECO:0000256" key="1">
    <source>
        <dbReference type="ARBA" id="ARBA00005189"/>
    </source>
</evidence>
<evidence type="ECO:0000256" key="10">
    <source>
        <dbReference type="ARBA" id="ARBA00024221"/>
    </source>
</evidence>
<dbReference type="GO" id="GO:0004306">
    <property type="term" value="F:ethanolamine-phosphate cytidylyltransferase activity"/>
    <property type="evidence" value="ECO:0007669"/>
    <property type="project" value="UniProtKB-EC"/>
</dbReference>
<evidence type="ECO:0000256" key="5">
    <source>
        <dbReference type="ARBA" id="ARBA00022695"/>
    </source>
</evidence>
<sequence>MNQQYYNRSWLDGCFDFMHFGHANAILQSRMTANDVNFSMFPYTPEDKNVSFTKLDEYTFFDAESLKEHFDFVAYGMPRSGIWVGLHSDEEIAKNKGSLPVMNLLERCYHVSNIRWVTSHGVVKNVPYVTELEHGVNDALCEYVLHGDDLVCDADGKDCYDNVRKENRFLIVKRTEGVSTTEIIQRILLENYKNRDNLSEYNELLQNKVELKLLEKLCLDENAEKVYCSVFDESFDNIVIKGEYFDYSEENTIYYNNPDRSFDMMNAGDIEVLSKIKEKYQKKIIVALNITNAICVNNIRERLFSLVSCSLVDGVIINPSSTLRHNFIEITIDDEFKNRVFQYLTPETIKERIINSKEIYEARNKKKLNI</sequence>
<dbReference type="PANTHER" id="PTHR45780:SF2">
    <property type="entry name" value="ETHANOLAMINE-PHOSPHATE CYTIDYLYLTRANSFERASE"/>
    <property type="match status" value="1"/>
</dbReference>
<dbReference type="GO" id="GO:0006646">
    <property type="term" value="P:phosphatidylethanolamine biosynthetic process"/>
    <property type="evidence" value="ECO:0007669"/>
    <property type="project" value="UniProtKB-UniPathway"/>
</dbReference>
<evidence type="ECO:0000256" key="3">
    <source>
        <dbReference type="ARBA" id="ARBA00022516"/>
    </source>
</evidence>
<dbReference type="Gene3D" id="3.40.50.620">
    <property type="entry name" value="HUPs"/>
    <property type="match status" value="2"/>
</dbReference>
<dbReference type="InterPro" id="IPR014729">
    <property type="entry name" value="Rossmann-like_a/b/a_fold"/>
</dbReference>
<dbReference type="VEuPathDB" id="FungiDB:HGUI_00926"/>
<keyword evidence="6" id="KW-0443">Lipid metabolism</keyword>
<dbReference type="InterPro" id="IPR004821">
    <property type="entry name" value="Cyt_trans-like"/>
</dbReference>
<proteinExistence type="inferred from homology"/>
<evidence type="ECO:0000313" key="13">
    <source>
        <dbReference type="EMBL" id="SGZ38726.1"/>
    </source>
</evidence>
<evidence type="ECO:0000256" key="6">
    <source>
        <dbReference type="ARBA" id="ARBA00023098"/>
    </source>
</evidence>
<dbReference type="Pfam" id="PF01467">
    <property type="entry name" value="CTP_transf_like"/>
    <property type="match status" value="1"/>
</dbReference>
<dbReference type="InterPro" id="IPR044608">
    <property type="entry name" value="Ect1/PCYT2"/>
</dbReference>
<dbReference type="EC" id="2.7.7.14" evidence="10"/>
<evidence type="ECO:0000256" key="2">
    <source>
        <dbReference type="ARBA" id="ARBA00010101"/>
    </source>
</evidence>
<evidence type="ECO:0000256" key="8">
    <source>
        <dbReference type="ARBA" id="ARBA00023264"/>
    </source>
</evidence>